<keyword evidence="1" id="KW-0472">Membrane</keyword>
<sequence length="230" mass="24665">MSDDESPAAHSHPASLKPLSAGCLVPVFLALAVMAVAYVGLRKIVDNTGPWALQAADKALLDSGIPEVQRTAFGAEIERLRVALDSEEADPGDVFNGVAGLLESPILPLLVVDDVLDRRLPASGLTAEEKAEVRSTLIRFRAGADAQVLKYQDLVALLGPLARTEEEGGPQAELSDAELLEMGERARAATADLDIPKLDTEPTYEVLLQRYRDHVDAVLAGKAPRIERSR</sequence>
<gene>
    <name evidence="2" type="ORF">Poly30_25240</name>
</gene>
<name>A0A518ESH4_9BACT</name>
<dbReference type="AlphaFoldDB" id="A0A518ESH4"/>
<dbReference type="Proteomes" id="UP000320390">
    <property type="component" value="Chromosome"/>
</dbReference>
<reference evidence="2 3" key="1">
    <citation type="submission" date="2019-02" db="EMBL/GenBank/DDBJ databases">
        <title>Deep-cultivation of Planctomycetes and their phenomic and genomic characterization uncovers novel biology.</title>
        <authorList>
            <person name="Wiegand S."/>
            <person name="Jogler M."/>
            <person name="Boedeker C."/>
            <person name="Pinto D."/>
            <person name="Vollmers J."/>
            <person name="Rivas-Marin E."/>
            <person name="Kohn T."/>
            <person name="Peeters S.H."/>
            <person name="Heuer A."/>
            <person name="Rast P."/>
            <person name="Oberbeckmann S."/>
            <person name="Bunk B."/>
            <person name="Jeske O."/>
            <person name="Meyerdierks A."/>
            <person name="Storesund J.E."/>
            <person name="Kallscheuer N."/>
            <person name="Luecker S."/>
            <person name="Lage O.M."/>
            <person name="Pohl T."/>
            <person name="Merkel B.J."/>
            <person name="Hornburger P."/>
            <person name="Mueller R.-W."/>
            <person name="Bruemmer F."/>
            <person name="Labrenz M."/>
            <person name="Spormann A.M."/>
            <person name="Op den Camp H."/>
            <person name="Overmann J."/>
            <person name="Amann R."/>
            <person name="Jetten M.S.M."/>
            <person name="Mascher T."/>
            <person name="Medema M.H."/>
            <person name="Devos D.P."/>
            <person name="Kaster A.-K."/>
            <person name="Ovreas L."/>
            <person name="Rohde M."/>
            <person name="Galperin M.Y."/>
            <person name="Jogler C."/>
        </authorList>
    </citation>
    <scope>NUCLEOTIDE SEQUENCE [LARGE SCALE GENOMIC DNA]</scope>
    <source>
        <strain evidence="2 3">Poly30</strain>
    </source>
</reference>
<evidence type="ECO:0000313" key="3">
    <source>
        <dbReference type="Proteomes" id="UP000320390"/>
    </source>
</evidence>
<proteinExistence type="predicted"/>
<keyword evidence="1" id="KW-1133">Transmembrane helix</keyword>
<dbReference type="EMBL" id="CP036434">
    <property type="protein sequence ID" value="QDV07005.1"/>
    <property type="molecule type" value="Genomic_DNA"/>
</dbReference>
<accession>A0A518ESH4</accession>
<keyword evidence="1" id="KW-0812">Transmembrane</keyword>
<evidence type="ECO:0000256" key="1">
    <source>
        <dbReference type="SAM" id="Phobius"/>
    </source>
</evidence>
<keyword evidence="3" id="KW-1185">Reference proteome</keyword>
<dbReference type="RefSeq" id="WP_145197695.1">
    <property type="nucleotide sequence ID" value="NZ_CP036434.1"/>
</dbReference>
<feature type="transmembrane region" description="Helical" evidence="1">
    <location>
        <begin position="19"/>
        <end position="41"/>
    </location>
</feature>
<evidence type="ECO:0000313" key="2">
    <source>
        <dbReference type="EMBL" id="QDV07005.1"/>
    </source>
</evidence>
<protein>
    <submittedName>
        <fullName evidence="2">Uncharacterized protein</fullName>
    </submittedName>
</protein>
<organism evidence="2 3">
    <name type="scientific">Saltatorellus ferox</name>
    <dbReference type="NCBI Taxonomy" id="2528018"/>
    <lineage>
        <taxon>Bacteria</taxon>
        <taxon>Pseudomonadati</taxon>
        <taxon>Planctomycetota</taxon>
        <taxon>Planctomycetia</taxon>
        <taxon>Planctomycetia incertae sedis</taxon>
        <taxon>Saltatorellus</taxon>
    </lineage>
</organism>